<reference evidence="6" key="1">
    <citation type="journal article" date="2014" name="Int. J. Syst. Evol. Microbiol.">
        <title>Complete genome sequence of Corynebacterium casei LMG S-19264T (=DSM 44701T), isolated from a smear-ripened cheese.</title>
        <authorList>
            <consortium name="US DOE Joint Genome Institute (JGI-PGF)"/>
            <person name="Walter F."/>
            <person name="Albersmeier A."/>
            <person name="Kalinowski J."/>
            <person name="Ruckert C."/>
        </authorList>
    </citation>
    <scope>NUCLEOTIDE SEQUENCE</scope>
    <source>
        <strain evidence="6">NBRC 108769</strain>
    </source>
</reference>
<dbReference type="PANTHER" id="PTHR30329:SF21">
    <property type="entry name" value="LIPOPROTEIN YIAD-RELATED"/>
    <property type="match status" value="1"/>
</dbReference>
<dbReference type="InterPro" id="IPR006665">
    <property type="entry name" value="OmpA-like"/>
</dbReference>
<dbReference type="InterPro" id="IPR050330">
    <property type="entry name" value="Bact_OuterMem_StrucFunc"/>
</dbReference>
<evidence type="ECO:0000259" key="5">
    <source>
        <dbReference type="PROSITE" id="PS51123"/>
    </source>
</evidence>
<sequence length="184" mass="21072">MAGILLSSCDFTQKEIISDSNIRTIELEPETPDVPTLELNATREELSQYDCDLNWILFDYNSDLLSNTAKLELEKVALIIDQNSNFKARIRAFTDSKGRREYNEKLSARRANQAKQYLISEGISVRNISIDSYADSKPIALNTEDDTGRRYNRRIELFVLDNLNNTVCRSHPPEIPKSLKVEVQ</sequence>
<keyword evidence="3" id="KW-0998">Cell outer membrane</keyword>
<evidence type="ECO:0000256" key="3">
    <source>
        <dbReference type="ARBA" id="ARBA00023237"/>
    </source>
</evidence>
<proteinExistence type="predicted"/>
<dbReference type="InterPro" id="IPR006664">
    <property type="entry name" value="OMP_bac"/>
</dbReference>
<dbReference type="Pfam" id="PF00691">
    <property type="entry name" value="OmpA"/>
    <property type="match status" value="1"/>
</dbReference>
<dbReference type="InterPro" id="IPR036737">
    <property type="entry name" value="OmpA-like_sf"/>
</dbReference>
<dbReference type="SUPFAM" id="SSF103088">
    <property type="entry name" value="OmpA-like"/>
    <property type="match status" value="1"/>
</dbReference>
<evidence type="ECO:0000256" key="1">
    <source>
        <dbReference type="ARBA" id="ARBA00004442"/>
    </source>
</evidence>
<dbReference type="PRINTS" id="PR01021">
    <property type="entry name" value="OMPADOMAIN"/>
</dbReference>
<evidence type="ECO:0000313" key="7">
    <source>
        <dbReference type="Proteomes" id="UP001156666"/>
    </source>
</evidence>
<dbReference type="PANTHER" id="PTHR30329">
    <property type="entry name" value="STATOR ELEMENT OF FLAGELLAR MOTOR COMPLEX"/>
    <property type="match status" value="1"/>
</dbReference>
<dbReference type="GO" id="GO:0009279">
    <property type="term" value="C:cell outer membrane"/>
    <property type="evidence" value="ECO:0007669"/>
    <property type="project" value="UniProtKB-SubCell"/>
</dbReference>
<evidence type="ECO:0000256" key="4">
    <source>
        <dbReference type="PROSITE-ProRule" id="PRU00473"/>
    </source>
</evidence>
<protein>
    <recommendedName>
        <fullName evidence="5">OmpA-like domain-containing protein</fullName>
    </recommendedName>
</protein>
<organism evidence="6 7">
    <name type="scientific">Portibacter lacus</name>
    <dbReference type="NCBI Taxonomy" id="1099794"/>
    <lineage>
        <taxon>Bacteria</taxon>
        <taxon>Pseudomonadati</taxon>
        <taxon>Bacteroidota</taxon>
        <taxon>Saprospiria</taxon>
        <taxon>Saprospirales</taxon>
        <taxon>Haliscomenobacteraceae</taxon>
        <taxon>Portibacter</taxon>
    </lineage>
</organism>
<evidence type="ECO:0000256" key="2">
    <source>
        <dbReference type="ARBA" id="ARBA00023136"/>
    </source>
</evidence>
<reference evidence="6" key="2">
    <citation type="submission" date="2023-01" db="EMBL/GenBank/DDBJ databases">
        <title>Draft genome sequence of Portibacter lacus strain NBRC 108769.</title>
        <authorList>
            <person name="Sun Q."/>
            <person name="Mori K."/>
        </authorList>
    </citation>
    <scope>NUCLEOTIDE SEQUENCE</scope>
    <source>
        <strain evidence="6">NBRC 108769</strain>
    </source>
</reference>
<accession>A0AA37SNX8</accession>
<gene>
    <name evidence="6" type="ORF">GCM10007940_29090</name>
</gene>
<evidence type="ECO:0000313" key="6">
    <source>
        <dbReference type="EMBL" id="GLR18293.1"/>
    </source>
</evidence>
<dbReference type="CDD" id="cd07185">
    <property type="entry name" value="OmpA_C-like"/>
    <property type="match status" value="1"/>
</dbReference>
<feature type="domain" description="OmpA-like" evidence="5">
    <location>
        <begin position="45"/>
        <end position="163"/>
    </location>
</feature>
<dbReference type="PROSITE" id="PS51123">
    <property type="entry name" value="OMPA_2"/>
    <property type="match status" value="1"/>
</dbReference>
<dbReference type="Proteomes" id="UP001156666">
    <property type="component" value="Unassembled WGS sequence"/>
</dbReference>
<keyword evidence="7" id="KW-1185">Reference proteome</keyword>
<keyword evidence="2 4" id="KW-0472">Membrane</keyword>
<name>A0AA37SNX8_9BACT</name>
<dbReference type="Gene3D" id="3.30.1330.60">
    <property type="entry name" value="OmpA-like domain"/>
    <property type="match status" value="1"/>
</dbReference>
<dbReference type="EMBL" id="BSOH01000020">
    <property type="protein sequence ID" value="GLR18293.1"/>
    <property type="molecule type" value="Genomic_DNA"/>
</dbReference>
<comment type="caution">
    <text evidence="6">The sequence shown here is derived from an EMBL/GenBank/DDBJ whole genome shotgun (WGS) entry which is preliminary data.</text>
</comment>
<dbReference type="AlphaFoldDB" id="A0AA37SNX8"/>
<comment type="subcellular location">
    <subcellularLocation>
        <location evidence="1">Cell outer membrane</location>
    </subcellularLocation>
</comment>